<gene>
    <name evidence="3" type="ORF">FHX37_0462</name>
</gene>
<keyword evidence="3" id="KW-0540">Nuclease</keyword>
<feature type="compositionally biased region" description="Low complexity" evidence="1">
    <location>
        <begin position="41"/>
        <end position="51"/>
    </location>
</feature>
<sequence>MSWTSTSPAGAKVGEDRLGGGPETPPASSPPAGPGGGGEAAPGPATLATPSARRVLGPDASEQEWHAARAGRLGGSDMAAVLGRSPWVSPYRLWHLKAGRVTDGPTTAPQARGHYLEPGIRQWWADKNPEYEVADAGTFVHHERDYQLANPDGIVVQSGEPVGILEVKTDGQDDPDTWGTSGTDEIPLYYRTQIMWYLDALGLTVAHVAVLTRNLEFRHYTVRYDPDDAAILRYRAELFLDSLMFNEPPDFDGAKNTYETVRELHPAIDGTTVDLTFDEAAAYCSAKNTLKAAEEHEQHQRSILADRMGAAKKARYGEITIATRQARGDGSPFVVASRKLPDIRTRTEEEDTVT</sequence>
<evidence type="ECO:0000259" key="2">
    <source>
        <dbReference type="Pfam" id="PF09588"/>
    </source>
</evidence>
<dbReference type="Pfam" id="PF09588">
    <property type="entry name" value="YqaJ"/>
    <property type="match status" value="1"/>
</dbReference>
<dbReference type="EMBL" id="VFQC01000001">
    <property type="protein sequence ID" value="TQN30580.1"/>
    <property type="molecule type" value="Genomic_DNA"/>
</dbReference>
<feature type="region of interest" description="Disordered" evidence="1">
    <location>
        <begin position="1"/>
        <end position="51"/>
    </location>
</feature>
<dbReference type="Gene3D" id="3.90.320.10">
    <property type="match status" value="1"/>
</dbReference>
<keyword evidence="3" id="KW-0255">Endonuclease</keyword>
<dbReference type="InterPro" id="IPR051703">
    <property type="entry name" value="NF-kappa-B_Signaling_Reg"/>
</dbReference>
<dbReference type="AlphaFoldDB" id="A0A543NFP0"/>
<dbReference type="InterPro" id="IPR011604">
    <property type="entry name" value="PDDEXK-like_dom_sf"/>
</dbReference>
<dbReference type="OrthoDB" id="3197230at2"/>
<dbReference type="NCBIfam" id="TIGR03033">
    <property type="entry name" value="phage_rel_nuc"/>
    <property type="match status" value="1"/>
</dbReference>
<organism evidence="3 4">
    <name type="scientific">Haloactinospora alba</name>
    <dbReference type="NCBI Taxonomy" id="405555"/>
    <lineage>
        <taxon>Bacteria</taxon>
        <taxon>Bacillati</taxon>
        <taxon>Actinomycetota</taxon>
        <taxon>Actinomycetes</taxon>
        <taxon>Streptosporangiales</taxon>
        <taxon>Nocardiopsidaceae</taxon>
        <taxon>Haloactinospora</taxon>
    </lineage>
</organism>
<feature type="domain" description="YqaJ viral recombinase" evidence="2">
    <location>
        <begin position="64"/>
        <end position="198"/>
    </location>
</feature>
<feature type="compositionally biased region" description="Pro residues" evidence="1">
    <location>
        <begin position="23"/>
        <end position="33"/>
    </location>
</feature>
<dbReference type="InterPro" id="IPR017482">
    <property type="entry name" value="Lambda-type_endonuclease"/>
</dbReference>
<comment type="caution">
    <text evidence="3">The sequence shown here is derived from an EMBL/GenBank/DDBJ whole genome shotgun (WGS) entry which is preliminary data.</text>
</comment>
<keyword evidence="4" id="KW-1185">Reference proteome</keyword>
<dbReference type="Proteomes" id="UP000317422">
    <property type="component" value="Unassembled WGS sequence"/>
</dbReference>
<dbReference type="GO" id="GO:0004519">
    <property type="term" value="F:endonuclease activity"/>
    <property type="evidence" value="ECO:0007669"/>
    <property type="project" value="UniProtKB-KW"/>
</dbReference>
<protein>
    <submittedName>
        <fullName evidence="3">Putative phage-type endonuclease</fullName>
    </submittedName>
</protein>
<dbReference type="PANTHER" id="PTHR46609">
    <property type="entry name" value="EXONUCLEASE, PHAGE-TYPE/RECB, C-TERMINAL DOMAIN-CONTAINING PROTEIN"/>
    <property type="match status" value="1"/>
</dbReference>
<evidence type="ECO:0000256" key="1">
    <source>
        <dbReference type="SAM" id="MobiDB-lite"/>
    </source>
</evidence>
<dbReference type="InterPro" id="IPR011335">
    <property type="entry name" value="Restrct_endonuc-II-like"/>
</dbReference>
<dbReference type="InterPro" id="IPR019080">
    <property type="entry name" value="YqaJ_viral_recombinase"/>
</dbReference>
<evidence type="ECO:0000313" key="4">
    <source>
        <dbReference type="Proteomes" id="UP000317422"/>
    </source>
</evidence>
<evidence type="ECO:0000313" key="3">
    <source>
        <dbReference type="EMBL" id="TQN30580.1"/>
    </source>
</evidence>
<accession>A0A543NFP0</accession>
<reference evidence="3 4" key="1">
    <citation type="submission" date="2019-06" db="EMBL/GenBank/DDBJ databases">
        <title>Sequencing the genomes of 1000 actinobacteria strains.</title>
        <authorList>
            <person name="Klenk H.-P."/>
        </authorList>
    </citation>
    <scope>NUCLEOTIDE SEQUENCE [LARGE SCALE GENOMIC DNA]</scope>
    <source>
        <strain evidence="3 4">DSM 45015</strain>
    </source>
</reference>
<proteinExistence type="predicted"/>
<dbReference type="SUPFAM" id="SSF52980">
    <property type="entry name" value="Restriction endonuclease-like"/>
    <property type="match status" value="1"/>
</dbReference>
<dbReference type="PANTHER" id="PTHR46609:SF6">
    <property type="entry name" value="EXONUCLEASE, PHAGE-TYPE_RECB, C-TERMINAL DOMAIN-CONTAINING PROTEIN-RELATED"/>
    <property type="match status" value="1"/>
</dbReference>
<keyword evidence="3" id="KW-0378">Hydrolase</keyword>
<name>A0A543NFP0_9ACTN</name>